<dbReference type="Gene3D" id="3.90.1670.10">
    <property type="entry name" value="FdhE-like domain"/>
    <property type="match status" value="1"/>
</dbReference>
<dbReference type="AlphaFoldDB" id="A0A0W8G3Q8"/>
<sequence length="284" mass="30581">MVIAKVFAALADRRAACLAALPDTPPATEIEFDPQGYADGTPLLAGVEPAVFRDDFTAAAACLWPGMAELFPAVGDELARLTKAVSTDPALTDACLEAAFGGGEDAGPLWEKAAVRCGASAAVTAFAAMEAVKVCLTRIAPLLSQHVQQESWFRGYCPVCGSYPDAACLLPKEPEATEFLISKSGQTHLHCARCGHTWRYVRIKCPACETSDHEKFTSLSANDRDDERVYTCTECGIFFPCVDLSGGRQDIRLDTVGLDLMHLEFVAAERGFRPLVAQPWNTFA</sequence>
<dbReference type="InterPro" id="IPR024064">
    <property type="entry name" value="FdhE-like_sf"/>
</dbReference>
<name>A0A0W8G3Q8_9ZZZZ</name>
<organism evidence="1">
    <name type="scientific">hydrocarbon metagenome</name>
    <dbReference type="NCBI Taxonomy" id="938273"/>
    <lineage>
        <taxon>unclassified sequences</taxon>
        <taxon>metagenomes</taxon>
        <taxon>ecological metagenomes</taxon>
    </lineage>
</organism>
<dbReference type="GO" id="GO:0005829">
    <property type="term" value="C:cytosol"/>
    <property type="evidence" value="ECO:0007669"/>
    <property type="project" value="TreeGrafter"/>
</dbReference>
<dbReference type="SUPFAM" id="SSF144020">
    <property type="entry name" value="FdhE-like"/>
    <property type="match status" value="1"/>
</dbReference>
<evidence type="ECO:0000313" key="1">
    <source>
        <dbReference type="EMBL" id="KUG27765.1"/>
    </source>
</evidence>
<accession>A0A0W8G3Q8</accession>
<dbReference type="InterPro" id="IPR006452">
    <property type="entry name" value="Formate_DH_accessory"/>
</dbReference>
<comment type="caution">
    <text evidence="1">The sequence shown here is derived from an EMBL/GenBank/DDBJ whole genome shotgun (WGS) entry which is preliminary data.</text>
</comment>
<dbReference type="EMBL" id="LNQE01000291">
    <property type="protein sequence ID" value="KUG27765.1"/>
    <property type="molecule type" value="Genomic_DNA"/>
</dbReference>
<dbReference type="PANTHER" id="PTHR37689:SF1">
    <property type="entry name" value="PROTEIN FDHE"/>
    <property type="match status" value="1"/>
</dbReference>
<dbReference type="CDD" id="cd16341">
    <property type="entry name" value="FdhE"/>
    <property type="match status" value="1"/>
</dbReference>
<reference evidence="1" key="1">
    <citation type="journal article" date="2015" name="Proc. Natl. Acad. Sci. U.S.A.">
        <title>Networks of energetic and metabolic interactions define dynamics in microbial communities.</title>
        <authorList>
            <person name="Embree M."/>
            <person name="Liu J.K."/>
            <person name="Al-Bassam M.M."/>
            <person name="Zengler K."/>
        </authorList>
    </citation>
    <scope>NUCLEOTIDE SEQUENCE</scope>
</reference>
<dbReference type="GO" id="GO:0051604">
    <property type="term" value="P:protein maturation"/>
    <property type="evidence" value="ECO:0007669"/>
    <property type="project" value="TreeGrafter"/>
</dbReference>
<proteinExistence type="predicted"/>
<dbReference type="GO" id="GO:0008199">
    <property type="term" value="F:ferric iron binding"/>
    <property type="evidence" value="ECO:0007669"/>
    <property type="project" value="TreeGrafter"/>
</dbReference>
<gene>
    <name evidence="1" type="ORF">ASZ90_002388</name>
</gene>
<dbReference type="PANTHER" id="PTHR37689">
    <property type="entry name" value="PROTEIN FDHE"/>
    <property type="match status" value="1"/>
</dbReference>
<protein>
    <submittedName>
        <fullName evidence="1">Formate dehydrogenase formation protein fdhe</fullName>
    </submittedName>
</protein>